<dbReference type="Proteomes" id="UP000662747">
    <property type="component" value="Chromosome"/>
</dbReference>
<feature type="modified residue" description="4-aspartylphosphate" evidence="2">
    <location>
        <position position="60"/>
    </location>
</feature>
<dbReference type="PANTHER" id="PTHR43214:SF44">
    <property type="entry name" value="TWO-COMPONENT RESPONSE REGULATOR"/>
    <property type="match status" value="1"/>
</dbReference>
<dbReference type="CDD" id="cd06170">
    <property type="entry name" value="LuxR_C_like"/>
    <property type="match status" value="1"/>
</dbReference>
<sequence>MATSNQAAIRVSILEGPWAAWQGLAEGLRGEGVQVSSVTRDVRLFLDGLGTDPPQVAVMDVEGDSEAAVGCSVTEGINLLREARKRRLEVRMLLLSAVSQPEIISQCFDEGASGYLFRAGLGTTAVASAIQSLVRGERLFPVQLLRNDFEHPPVTSPTASVLLALTQREREVLAYVAGGADNLKIAAHLQIAERTVKSHVTQLYRKLGAENRTQLALRACHLGVRPPPDL</sequence>
<feature type="domain" description="Response regulatory" evidence="4">
    <location>
        <begin position="10"/>
        <end position="133"/>
    </location>
</feature>
<gene>
    <name evidence="5" type="ORF">JY651_20970</name>
</gene>
<dbReference type="SUPFAM" id="SSF52172">
    <property type="entry name" value="CheY-like"/>
    <property type="match status" value="1"/>
</dbReference>
<dbReference type="PROSITE" id="PS50110">
    <property type="entry name" value="RESPONSE_REGULATORY"/>
    <property type="match status" value="1"/>
</dbReference>
<dbReference type="InterPro" id="IPR039420">
    <property type="entry name" value="WalR-like"/>
</dbReference>
<dbReference type="InterPro" id="IPR000792">
    <property type="entry name" value="Tscrpt_reg_LuxR_C"/>
</dbReference>
<dbReference type="SMART" id="SM00421">
    <property type="entry name" value="HTH_LUXR"/>
    <property type="match status" value="1"/>
</dbReference>
<protein>
    <submittedName>
        <fullName evidence="5">Response regulator transcription factor</fullName>
    </submittedName>
</protein>
<evidence type="ECO:0000313" key="6">
    <source>
        <dbReference type="Proteomes" id="UP000662747"/>
    </source>
</evidence>
<dbReference type="Pfam" id="PF00196">
    <property type="entry name" value="GerE"/>
    <property type="match status" value="1"/>
</dbReference>
<dbReference type="EMBL" id="CP071090">
    <property type="protein sequence ID" value="QSQ27231.1"/>
    <property type="molecule type" value="Genomic_DNA"/>
</dbReference>
<evidence type="ECO:0000256" key="1">
    <source>
        <dbReference type="ARBA" id="ARBA00023125"/>
    </source>
</evidence>
<dbReference type="InterPro" id="IPR036388">
    <property type="entry name" value="WH-like_DNA-bd_sf"/>
</dbReference>
<dbReference type="Gene3D" id="3.40.50.2300">
    <property type="match status" value="1"/>
</dbReference>
<keyword evidence="6" id="KW-1185">Reference proteome</keyword>
<dbReference type="SUPFAM" id="SSF46894">
    <property type="entry name" value="C-terminal effector domain of the bipartite response regulators"/>
    <property type="match status" value="1"/>
</dbReference>
<accession>A0ABX7P9W7</accession>
<dbReference type="PROSITE" id="PS50043">
    <property type="entry name" value="HTH_LUXR_2"/>
    <property type="match status" value="1"/>
</dbReference>
<dbReference type="RefSeq" id="WP_206728757.1">
    <property type="nucleotide sequence ID" value="NZ_CP071090.1"/>
</dbReference>
<dbReference type="InterPro" id="IPR011006">
    <property type="entry name" value="CheY-like_superfamily"/>
</dbReference>
<dbReference type="PANTHER" id="PTHR43214">
    <property type="entry name" value="TWO-COMPONENT RESPONSE REGULATOR"/>
    <property type="match status" value="1"/>
</dbReference>
<dbReference type="InterPro" id="IPR001789">
    <property type="entry name" value="Sig_transdc_resp-reg_receiver"/>
</dbReference>
<evidence type="ECO:0000313" key="5">
    <source>
        <dbReference type="EMBL" id="QSQ27231.1"/>
    </source>
</evidence>
<dbReference type="InterPro" id="IPR016032">
    <property type="entry name" value="Sig_transdc_resp-reg_C-effctor"/>
</dbReference>
<proteinExistence type="predicted"/>
<evidence type="ECO:0000259" key="3">
    <source>
        <dbReference type="PROSITE" id="PS50043"/>
    </source>
</evidence>
<organism evidence="5 6">
    <name type="scientific">Pyxidicoccus parkwayensis</name>
    <dbReference type="NCBI Taxonomy" id="2813578"/>
    <lineage>
        <taxon>Bacteria</taxon>
        <taxon>Pseudomonadati</taxon>
        <taxon>Myxococcota</taxon>
        <taxon>Myxococcia</taxon>
        <taxon>Myxococcales</taxon>
        <taxon>Cystobacterineae</taxon>
        <taxon>Myxococcaceae</taxon>
        <taxon>Pyxidicoccus</taxon>
    </lineage>
</organism>
<feature type="domain" description="HTH luxR-type" evidence="3">
    <location>
        <begin position="158"/>
        <end position="223"/>
    </location>
</feature>
<dbReference type="PRINTS" id="PR00038">
    <property type="entry name" value="HTHLUXR"/>
</dbReference>
<reference evidence="5 6" key="1">
    <citation type="submission" date="2021-02" db="EMBL/GenBank/DDBJ databases">
        <title>De Novo genome assembly of isolated myxobacteria.</title>
        <authorList>
            <person name="Stevens D.C."/>
        </authorList>
    </citation>
    <scope>NUCLEOTIDE SEQUENCE [LARGE SCALE GENOMIC DNA]</scope>
    <source>
        <strain evidence="6">SCPEA02</strain>
    </source>
</reference>
<evidence type="ECO:0000256" key="2">
    <source>
        <dbReference type="PROSITE-ProRule" id="PRU00169"/>
    </source>
</evidence>
<name>A0ABX7P9W7_9BACT</name>
<dbReference type="Gene3D" id="1.10.10.10">
    <property type="entry name" value="Winged helix-like DNA-binding domain superfamily/Winged helix DNA-binding domain"/>
    <property type="match status" value="1"/>
</dbReference>
<evidence type="ECO:0000259" key="4">
    <source>
        <dbReference type="PROSITE" id="PS50110"/>
    </source>
</evidence>
<keyword evidence="2" id="KW-0597">Phosphoprotein</keyword>
<keyword evidence="1" id="KW-0238">DNA-binding</keyword>